<sequence>MKIQKTLMFLIMGLSHLGACNGQSGNSSQSSDNKKQIMENFELSPEKAHPKAKVLLNEPFYWSPIEESGPFGSDDGSDAFYGFLDWRESNETSSPTVFLSDLIDEWGYKPFDFNELDEEILKIYISSNEIGARTLKGQDDAIIAIGFGQFVLEGKIDEDIKLLTKTALKRELLPILIDSWDGEYKKTRIEQLNKMLIVLG</sequence>
<dbReference type="AlphaFoldDB" id="A0A9X2P8G5"/>
<dbReference type="EMBL" id="JANSUY010000005">
    <property type="protein sequence ID" value="MCR9015342.1"/>
    <property type="molecule type" value="Genomic_DNA"/>
</dbReference>
<dbReference type="Proteomes" id="UP001142175">
    <property type="component" value="Unassembled WGS sequence"/>
</dbReference>
<name>A0A9X2P8G5_9BACT</name>
<accession>A0A9X2P8G5</accession>
<organism evidence="1 2">
    <name type="scientific">Aquiflexum gelatinilyticum</name>
    <dbReference type="NCBI Taxonomy" id="2961943"/>
    <lineage>
        <taxon>Bacteria</taxon>
        <taxon>Pseudomonadati</taxon>
        <taxon>Bacteroidota</taxon>
        <taxon>Cytophagia</taxon>
        <taxon>Cytophagales</taxon>
        <taxon>Cyclobacteriaceae</taxon>
        <taxon>Aquiflexum</taxon>
    </lineage>
</organism>
<reference evidence="1" key="1">
    <citation type="submission" date="2022-08" db="EMBL/GenBank/DDBJ databases">
        <authorList>
            <person name="Zhang D."/>
        </authorList>
    </citation>
    <scope>NUCLEOTIDE SEQUENCE</scope>
    <source>
        <strain evidence="1">XJ19-11</strain>
    </source>
</reference>
<gene>
    <name evidence="1" type="ORF">NU887_09870</name>
</gene>
<protein>
    <submittedName>
        <fullName evidence="1">Uncharacterized protein</fullName>
    </submittedName>
</protein>
<dbReference type="RefSeq" id="WP_258423199.1">
    <property type="nucleotide sequence ID" value="NZ_JANSUY010000005.1"/>
</dbReference>
<keyword evidence="2" id="KW-1185">Reference proteome</keyword>
<evidence type="ECO:0000313" key="1">
    <source>
        <dbReference type="EMBL" id="MCR9015342.1"/>
    </source>
</evidence>
<comment type="caution">
    <text evidence="1">The sequence shown here is derived from an EMBL/GenBank/DDBJ whole genome shotgun (WGS) entry which is preliminary data.</text>
</comment>
<proteinExistence type="predicted"/>
<evidence type="ECO:0000313" key="2">
    <source>
        <dbReference type="Proteomes" id="UP001142175"/>
    </source>
</evidence>